<feature type="domain" description="CAAX prenyl protease 2/Lysostaphin resistance protein A-like" evidence="2">
    <location>
        <begin position="101"/>
        <end position="191"/>
    </location>
</feature>
<evidence type="ECO:0000313" key="4">
    <source>
        <dbReference type="EMBL" id="MDO6579019.1"/>
    </source>
</evidence>
<organism evidence="4 6">
    <name type="scientific">Alteromonas stellipolaris</name>
    <dbReference type="NCBI Taxonomy" id="233316"/>
    <lineage>
        <taxon>Bacteria</taxon>
        <taxon>Pseudomonadati</taxon>
        <taxon>Pseudomonadota</taxon>
        <taxon>Gammaproteobacteria</taxon>
        <taxon>Alteromonadales</taxon>
        <taxon>Alteromonadaceae</taxon>
        <taxon>Alteromonas/Salinimonas group</taxon>
        <taxon>Alteromonas</taxon>
    </lineage>
</organism>
<keyword evidence="5" id="KW-1185">Reference proteome</keyword>
<evidence type="ECO:0000313" key="3">
    <source>
        <dbReference type="EMBL" id="AMJ74032.1"/>
    </source>
</evidence>
<sequence length="209" mass="24497">MVKLWSELIILFVALPIAVLYWINHVADWLMPILAIVCLFCLCVLLADKQFQRIRLWHWEDYGRHLKSTLKLFLPWASLLALCVYLIKPELFLHWPINEPWMWVVTLLVYPVVSVIPQEIIFRTFFFHRYKRILPSRNARWILSTFVFGLAHLIYGNWVAVVISWFGGAIFGYRYMQTNSTPIVVIEHAIWGSFLFTIGLGSYLVVAGP</sequence>
<feature type="transmembrane region" description="Helical" evidence="1">
    <location>
        <begin position="141"/>
        <end position="168"/>
    </location>
</feature>
<keyword evidence="4" id="KW-0378">Hydrolase</keyword>
<keyword evidence="1" id="KW-0812">Transmembrane</keyword>
<evidence type="ECO:0000313" key="5">
    <source>
        <dbReference type="Proteomes" id="UP000056750"/>
    </source>
</evidence>
<evidence type="ECO:0000259" key="2">
    <source>
        <dbReference type="Pfam" id="PF02517"/>
    </source>
</evidence>
<dbReference type="InterPro" id="IPR003675">
    <property type="entry name" value="Rce1/LyrA-like_dom"/>
</dbReference>
<dbReference type="EMBL" id="JAUOQI010000014">
    <property type="protein sequence ID" value="MDO6579019.1"/>
    <property type="molecule type" value="Genomic_DNA"/>
</dbReference>
<reference evidence="4" key="2">
    <citation type="submission" date="2023-07" db="EMBL/GenBank/DDBJ databases">
        <title>Genome content predicts the carbon catabolic preferences of heterotrophic bacteria.</title>
        <authorList>
            <person name="Gralka M."/>
        </authorList>
    </citation>
    <scope>NUCLEOTIDE SEQUENCE</scope>
    <source>
        <strain evidence="4">F2M12</strain>
    </source>
</reference>
<feature type="transmembrane region" description="Helical" evidence="1">
    <location>
        <begin position="29"/>
        <end position="47"/>
    </location>
</feature>
<dbReference type="GeneID" id="83257753"/>
<dbReference type="AlphaFoldDB" id="A0AAW7Z2L6"/>
<dbReference type="Proteomes" id="UP001170717">
    <property type="component" value="Unassembled WGS sequence"/>
</dbReference>
<keyword evidence="1" id="KW-1133">Transmembrane helix</keyword>
<dbReference type="RefSeq" id="WP_057792568.1">
    <property type="nucleotide sequence ID" value="NZ_CANLMS010000003.1"/>
</dbReference>
<gene>
    <name evidence="3" type="ORF">AVL57_08615</name>
    <name evidence="4" type="ORF">Q4527_16565</name>
</gene>
<evidence type="ECO:0000313" key="6">
    <source>
        <dbReference type="Proteomes" id="UP001170717"/>
    </source>
</evidence>
<feature type="transmembrane region" description="Helical" evidence="1">
    <location>
        <begin position="100"/>
        <end position="121"/>
    </location>
</feature>
<keyword evidence="1" id="KW-0472">Membrane</keyword>
<dbReference type="GO" id="GO:0008237">
    <property type="term" value="F:metallopeptidase activity"/>
    <property type="evidence" value="ECO:0007669"/>
    <property type="project" value="UniProtKB-KW"/>
</dbReference>
<protein>
    <submittedName>
        <fullName evidence="4">CPBP family intramembrane metalloprotease</fullName>
        <ecNumber evidence="4">3.4.-.-</ecNumber>
    </submittedName>
    <submittedName>
        <fullName evidence="3">Intracellular septation protein</fullName>
    </submittedName>
</protein>
<feature type="transmembrane region" description="Helical" evidence="1">
    <location>
        <begin position="68"/>
        <end position="88"/>
    </location>
</feature>
<keyword evidence="4" id="KW-0645">Protease</keyword>
<dbReference type="GO" id="GO:0080120">
    <property type="term" value="P:CAAX-box protein maturation"/>
    <property type="evidence" value="ECO:0007669"/>
    <property type="project" value="UniProtKB-ARBA"/>
</dbReference>
<dbReference type="GO" id="GO:0004175">
    <property type="term" value="F:endopeptidase activity"/>
    <property type="evidence" value="ECO:0007669"/>
    <property type="project" value="UniProtKB-ARBA"/>
</dbReference>
<dbReference type="Pfam" id="PF02517">
    <property type="entry name" value="Rce1-like"/>
    <property type="match status" value="1"/>
</dbReference>
<reference evidence="3 5" key="1">
    <citation type="submission" date="2015-12" db="EMBL/GenBank/DDBJ databases">
        <title>Intraspecies pangenome expansion in the marine bacterium Alteromonas.</title>
        <authorList>
            <person name="Lopez-Perez M."/>
            <person name="Rodriguez-Valera F."/>
        </authorList>
    </citation>
    <scope>NUCLEOTIDE SEQUENCE [LARGE SCALE GENOMIC DNA]</scope>
    <source>
        <strain evidence="3 5">LMG 21861</strain>
    </source>
</reference>
<feature type="transmembrane region" description="Helical" evidence="1">
    <location>
        <begin position="5"/>
        <end position="23"/>
    </location>
</feature>
<accession>A0AAW7Z2L6</accession>
<dbReference type="Proteomes" id="UP000056750">
    <property type="component" value="Chromosome"/>
</dbReference>
<name>A0AAW7Z2L6_9ALTE</name>
<dbReference type="EMBL" id="CP013926">
    <property type="protein sequence ID" value="AMJ74032.1"/>
    <property type="molecule type" value="Genomic_DNA"/>
</dbReference>
<feature type="transmembrane region" description="Helical" evidence="1">
    <location>
        <begin position="188"/>
        <end position="206"/>
    </location>
</feature>
<keyword evidence="4" id="KW-0482">Metalloprotease</keyword>
<dbReference type="KEGG" id="asq:AVL57_08615"/>
<evidence type="ECO:0000256" key="1">
    <source>
        <dbReference type="SAM" id="Phobius"/>
    </source>
</evidence>
<proteinExistence type="predicted"/>
<dbReference type="EC" id="3.4.-.-" evidence="4"/>